<keyword evidence="2" id="KW-1185">Reference proteome</keyword>
<reference evidence="1" key="2">
    <citation type="submission" date="2022-01" db="EMBL/GenBank/DDBJ databases">
        <authorList>
            <person name="Yamashiro T."/>
            <person name="Shiraishi A."/>
            <person name="Satake H."/>
            <person name="Nakayama K."/>
        </authorList>
    </citation>
    <scope>NUCLEOTIDE SEQUENCE</scope>
</reference>
<dbReference type="EMBL" id="BQNB010020393">
    <property type="protein sequence ID" value="GJT95490.1"/>
    <property type="molecule type" value="Genomic_DNA"/>
</dbReference>
<organism evidence="1 2">
    <name type="scientific">Tanacetum coccineum</name>
    <dbReference type="NCBI Taxonomy" id="301880"/>
    <lineage>
        <taxon>Eukaryota</taxon>
        <taxon>Viridiplantae</taxon>
        <taxon>Streptophyta</taxon>
        <taxon>Embryophyta</taxon>
        <taxon>Tracheophyta</taxon>
        <taxon>Spermatophyta</taxon>
        <taxon>Magnoliopsida</taxon>
        <taxon>eudicotyledons</taxon>
        <taxon>Gunneridae</taxon>
        <taxon>Pentapetalae</taxon>
        <taxon>asterids</taxon>
        <taxon>campanulids</taxon>
        <taxon>Asterales</taxon>
        <taxon>Asteraceae</taxon>
        <taxon>Asteroideae</taxon>
        <taxon>Anthemideae</taxon>
        <taxon>Anthemidinae</taxon>
        <taxon>Tanacetum</taxon>
    </lineage>
</organism>
<evidence type="ECO:0000313" key="2">
    <source>
        <dbReference type="Proteomes" id="UP001151760"/>
    </source>
</evidence>
<name>A0ABQ5I766_9ASTR</name>
<sequence>MFQIVIRARHIHDFLGRDLSTFIIDQGVTAGTDSIRDANLEWRMEGQYFGYGHEGCGRANPMVFEKVEDCIRIKRALTWWNSHVRIVGHDVAYAMTGLD</sequence>
<reference evidence="1" key="1">
    <citation type="journal article" date="2022" name="Int. J. Mol. Sci.">
        <title>Draft Genome of Tanacetum Coccineum: Genomic Comparison of Closely Related Tanacetum-Family Plants.</title>
        <authorList>
            <person name="Yamashiro T."/>
            <person name="Shiraishi A."/>
            <person name="Nakayama K."/>
            <person name="Satake H."/>
        </authorList>
    </citation>
    <scope>NUCLEOTIDE SEQUENCE</scope>
</reference>
<evidence type="ECO:0000313" key="1">
    <source>
        <dbReference type="EMBL" id="GJT95490.1"/>
    </source>
</evidence>
<comment type="caution">
    <text evidence="1">The sequence shown here is derived from an EMBL/GenBank/DDBJ whole genome shotgun (WGS) entry which is preliminary data.</text>
</comment>
<proteinExistence type="predicted"/>
<dbReference type="Proteomes" id="UP001151760">
    <property type="component" value="Unassembled WGS sequence"/>
</dbReference>
<accession>A0ABQ5I766</accession>
<gene>
    <name evidence="1" type="ORF">Tco_1091008</name>
</gene>
<protein>
    <submittedName>
        <fullName evidence="1">Uncharacterized protein</fullName>
    </submittedName>
</protein>